<dbReference type="AlphaFoldDB" id="A0A0F9C498"/>
<dbReference type="Gene3D" id="2.50.20.20">
    <property type="match status" value="1"/>
</dbReference>
<evidence type="ECO:0000313" key="1">
    <source>
        <dbReference type="EMBL" id="KKL29064.1"/>
    </source>
</evidence>
<protein>
    <recommendedName>
        <fullName evidence="2">Lipoprotein</fullName>
    </recommendedName>
</protein>
<organism evidence="1">
    <name type="scientific">marine sediment metagenome</name>
    <dbReference type="NCBI Taxonomy" id="412755"/>
    <lineage>
        <taxon>unclassified sequences</taxon>
        <taxon>metagenomes</taxon>
        <taxon>ecological metagenomes</taxon>
    </lineage>
</organism>
<gene>
    <name evidence="1" type="ORF">LCGC14_2368880</name>
</gene>
<comment type="caution">
    <text evidence="1">The sequence shown here is derived from an EMBL/GenBank/DDBJ whole genome shotgun (WGS) entry which is preliminary data.</text>
</comment>
<dbReference type="EMBL" id="LAZR01034875">
    <property type="protein sequence ID" value="KKL29064.1"/>
    <property type="molecule type" value="Genomic_DNA"/>
</dbReference>
<evidence type="ECO:0008006" key="2">
    <source>
        <dbReference type="Google" id="ProtNLM"/>
    </source>
</evidence>
<reference evidence="1" key="1">
    <citation type="journal article" date="2015" name="Nature">
        <title>Complex archaea that bridge the gap between prokaryotes and eukaryotes.</title>
        <authorList>
            <person name="Spang A."/>
            <person name="Saw J.H."/>
            <person name="Jorgensen S.L."/>
            <person name="Zaremba-Niedzwiedzka K."/>
            <person name="Martijn J."/>
            <person name="Lind A.E."/>
            <person name="van Eijk R."/>
            <person name="Schleper C."/>
            <person name="Guy L."/>
            <person name="Ettema T.J."/>
        </authorList>
    </citation>
    <scope>NUCLEOTIDE SEQUENCE</scope>
</reference>
<accession>A0A0F9C498</accession>
<proteinExistence type="predicted"/>
<name>A0A0F9C498_9ZZZZ</name>
<sequence length="266" mass="28724">MTACVYRARLTSALTLWACTGGGTPSIETPLGDTTATPSPAKVQASCDAIQDIESYRYSIVLRLETPVFEQPVEDTPAPLSEFAEALTELFRDMELEGAFVAPDRSQALLRFQGEELELRTIGDSSWIRVGATWQEQPSTASEEALLTPASVCADLVEDLAPSLAAASGEEELVNGLETVHYRLDEADLRGLPGLLGRSGEEGLPSEFGVDIWLERDDGWPVRLEITASDTDDEGNPISLELSMEFSDINDPTIEINPPPVSPGQA</sequence>